<gene>
    <name evidence="1" type="ORF">MTR67_043438</name>
</gene>
<evidence type="ECO:0000313" key="1">
    <source>
        <dbReference type="EMBL" id="WMV50053.1"/>
    </source>
</evidence>
<dbReference type="EMBL" id="CP133621">
    <property type="protein sequence ID" value="WMV50053.1"/>
    <property type="molecule type" value="Genomic_DNA"/>
</dbReference>
<evidence type="ECO:0000313" key="2">
    <source>
        <dbReference type="Proteomes" id="UP001234989"/>
    </source>
</evidence>
<accession>A0AAF0URC3</accession>
<name>A0AAF0URC3_SOLVR</name>
<dbReference type="Proteomes" id="UP001234989">
    <property type="component" value="Chromosome 10"/>
</dbReference>
<protein>
    <submittedName>
        <fullName evidence="1">Uncharacterized protein</fullName>
    </submittedName>
</protein>
<sequence length="76" mass="8678">MAKIMNQMDLLMKHVTGGCYKAVNVVGASNGMIPNDSQFETMYNKEVRFLSNQVRERGFSFELSKATQKSRLEKRS</sequence>
<proteinExistence type="predicted"/>
<dbReference type="AlphaFoldDB" id="A0AAF0URC3"/>
<organism evidence="1 2">
    <name type="scientific">Solanum verrucosum</name>
    <dbReference type="NCBI Taxonomy" id="315347"/>
    <lineage>
        <taxon>Eukaryota</taxon>
        <taxon>Viridiplantae</taxon>
        <taxon>Streptophyta</taxon>
        <taxon>Embryophyta</taxon>
        <taxon>Tracheophyta</taxon>
        <taxon>Spermatophyta</taxon>
        <taxon>Magnoliopsida</taxon>
        <taxon>eudicotyledons</taxon>
        <taxon>Gunneridae</taxon>
        <taxon>Pentapetalae</taxon>
        <taxon>asterids</taxon>
        <taxon>lamiids</taxon>
        <taxon>Solanales</taxon>
        <taxon>Solanaceae</taxon>
        <taxon>Solanoideae</taxon>
        <taxon>Solaneae</taxon>
        <taxon>Solanum</taxon>
    </lineage>
</organism>
<reference evidence="1" key="1">
    <citation type="submission" date="2023-08" db="EMBL/GenBank/DDBJ databases">
        <title>A de novo genome assembly of Solanum verrucosum Schlechtendal, a Mexican diploid species geographically isolated from the other diploid A-genome species in potato relatives.</title>
        <authorList>
            <person name="Hosaka K."/>
        </authorList>
    </citation>
    <scope>NUCLEOTIDE SEQUENCE</scope>
    <source>
        <tissue evidence="1">Young leaves</tissue>
    </source>
</reference>
<keyword evidence="2" id="KW-1185">Reference proteome</keyword>